<dbReference type="Pfam" id="PF00672">
    <property type="entry name" value="HAMP"/>
    <property type="match status" value="1"/>
</dbReference>
<evidence type="ECO:0000256" key="4">
    <source>
        <dbReference type="SAM" id="Phobius"/>
    </source>
</evidence>
<dbReference type="InterPro" id="IPR004089">
    <property type="entry name" value="MCPsignal_dom"/>
</dbReference>
<proteinExistence type="inferred from homology"/>
<dbReference type="Gene3D" id="1.10.287.950">
    <property type="entry name" value="Methyl-accepting chemotaxis protein"/>
    <property type="match status" value="1"/>
</dbReference>
<dbReference type="PROSITE" id="PS50111">
    <property type="entry name" value="CHEMOTAXIS_TRANSDUC_2"/>
    <property type="match status" value="1"/>
</dbReference>
<dbReference type="AlphaFoldDB" id="A0A3B0Z8Z0"/>
<reference evidence="7" key="1">
    <citation type="submission" date="2018-06" db="EMBL/GenBank/DDBJ databases">
        <authorList>
            <person name="Zhirakovskaya E."/>
        </authorList>
    </citation>
    <scope>NUCLEOTIDE SEQUENCE</scope>
</reference>
<dbReference type="PROSITE" id="PS51257">
    <property type="entry name" value="PROKAR_LIPOPROTEIN"/>
    <property type="match status" value="1"/>
</dbReference>
<feature type="coiled-coil region" evidence="3">
    <location>
        <begin position="179"/>
        <end position="206"/>
    </location>
</feature>
<dbReference type="PANTHER" id="PTHR32089:SF112">
    <property type="entry name" value="LYSOZYME-LIKE PROTEIN-RELATED"/>
    <property type="match status" value="1"/>
</dbReference>
<keyword evidence="3" id="KW-0175">Coiled coil</keyword>
<gene>
    <name evidence="7" type="ORF">MNBD_GAMMA18-774</name>
</gene>
<evidence type="ECO:0000256" key="1">
    <source>
        <dbReference type="ARBA" id="ARBA00023224"/>
    </source>
</evidence>
<dbReference type="CDD" id="cd06225">
    <property type="entry name" value="HAMP"/>
    <property type="match status" value="1"/>
</dbReference>
<accession>A0A3B0Z8Z0</accession>
<dbReference type="CDD" id="cd11386">
    <property type="entry name" value="MCP_signal"/>
    <property type="match status" value="1"/>
</dbReference>
<evidence type="ECO:0000256" key="2">
    <source>
        <dbReference type="ARBA" id="ARBA00029447"/>
    </source>
</evidence>
<feature type="domain" description="Methyl-accepting transducer" evidence="5">
    <location>
        <begin position="292"/>
        <end position="528"/>
    </location>
</feature>
<name>A0A3B0Z8Z0_9ZZZZ</name>
<dbReference type="SMART" id="SM00304">
    <property type="entry name" value="HAMP"/>
    <property type="match status" value="1"/>
</dbReference>
<organism evidence="7">
    <name type="scientific">hydrothermal vent metagenome</name>
    <dbReference type="NCBI Taxonomy" id="652676"/>
    <lineage>
        <taxon>unclassified sequences</taxon>
        <taxon>metagenomes</taxon>
        <taxon>ecological metagenomes</taxon>
    </lineage>
</organism>
<keyword evidence="4" id="KW-0812">Transmembrane</keyword>
<keyword evidence="4" id="KW-0472">Membrane</keyword>
<dbReference type="SMART" id="SM00283">
    <property type="entry name" value="MA"/>
    <property type="match status" value="1"/>
</dbReference>
<dbReference type="SUPFAM" id="SSF58104">
    <property type="entry name" value="Methyl-accepting chemotaxis protein (MCP) signaling domain"/>
    <property type="match status" value="1"/>
</dbReference>
<dbReference type="GO" id="GO:0007165">
    <property type="term" value="P:signal transduction"/>
    <property type="evidence" value="ECO:0007669"/>
    <property type="project" value="UniProtKB-KW"/>
</dbReference>
<dbReference type="GO" id="GO:0016020">
    <property type="term" value="C:membrane"/>
    <property type="evidence" value="ECO:0007669"/>
    <property type="project" value="InterPro"/>
</dbReference>
<feature type="transmembrane region" description="Helical" evidence="4">
    <location>
        <begin position="12"/>
        <end position="33"/>
    </location>
</feature>
<keyword evidence="1" id="KW-0807">Transducer</keyword>
<feature type="domain" description="HAMP" evidence="6">
    <location>
        <begin position="247"/>
        <end position="287"/>
    </location>
</feature>
<sequence>MKTLLNNLTIKAKLTLLVVINVFFFILACGYAIQQMDQIGEEVVGIAERDLPLMDMVSKITVYQVEMKVLFERAGRFGMVIDHEQGVSERFNEVVMDFDELSAKVDEMILHGESLAKQAQDSAVDEVARREFLGIFERLKVIEEKNLQFESRAREVFKLIKSGNLQEADVQMATVAVFADEIAIELEAMLVEVERFTEEAAVAAEEHVLSAEKVLIGIVVIALLLSGLLALMIINNIKSGLAAGMVAMQRIADGDLSQPVRVTSKDEVADMLLSLEQMRTKLSGVIDGIDGSSVILSSASEELKAASEETSQSVYQQKQETEQLAAAMNEMAATVQEVVCSTTSAAEAAQEAMNESENGRMAVSETIGSIQLLADEVQRSSAAITKLGGESDNIGMVLDVIRGIAEQTNLLALNAAIEAARAGEQGRGFAVVADEVRTLATRTHDSTQEIQSMIERLQVGARDSVQIMDESRKQMDESVRKATEAGAVLEAVLGAVTRITDMNHQIASAAEQQRSVTEELNHNILTISEVADRNACTSNQTAQASTDLAETAVKLKGMIKSFKLA</sequence>
<evidence type="ECO:0000259" key="5">
    <source>
        <dbReference type="PROSITE" id="PS50111"/>
    </source>
</evidence>
<keyword evidence="4" id="KW-1133">Transmembrane helix</keyword>
<protein>
    <submittedName>
        <fullName evidence="7">Methyl-accepting chemotaxis sensor/transducer protein</fullName>
    </submittedName>
</protein>
<dbReference type="Pfam" id="PF00015">
    <property type="entry name" value="MCPsignal"/>
    <property type="match status" value="1"/>
</dbReference>
<dbReference type="PANTHER" id="PTHR32089">
    <property type="entry name" value="METHYL-ACCEPTING CHEMOTAXIS PROTEIN MCPB"/>
    <property type="match status" value="1"/>
</dbReference>
<dbReference type="PROSITE" id="PS50885">
    <property type="entry name" value="HAMP"/>
    <property type="match status" value="1"/>
</dbReference>
<evidence type="ECO:0000259" key="6">
    <source>
        <dbReference type="PROSITE" id="PS50885"/>
    </source>
</evidence>
<feature type="transmembrane region" description="Helical" evidence="4">
    <location>
        <begin position="214"/>
        <end position="234"/>
    </location>
</feature>
<comment type="similarity">
    <text evidence="2">Belongs to the methyl-accepting chemotaxis (MCP) protein family.</text>
</comment>
<dbReference type="FunFam" id="1.10.287.950:FF:000001">
    <property type="entry name" value="Methyl-accepting chemotaxis sensory transducer"/>
    <property type="match status" value="1"/>
</dbReference>
<dbReference type="InterPro" id="IPR003660">
    <property type="entry name" value="HAMP_dom"/>
</dbReference>
<evidence type="ECO:0000313" key="7">
    <source>
        <dbReference type="EMBL" id="VAW89868.1"/>
    </source>
</evidence>
<evidence type="ECO:0000256" key="3">
    <source>
        <dbReference type="SAM" id="Coils"/>
    </source>
</evidence>
<dbReference type="EMBL" id="UOFP01000295">
    <property type="protein sequence ID" value="VAW89868.1"/>
    <property type="molecule type" value="Genomic_DNA"/>
</dbReference>